<dbReference type="OrthoDB" id="29563at2759"/>
<protein>
    <recommendedName>
        <fullName evidence="4">60S ribosomal protein L7a</fullName>
    </recommendedName>
</protein>
<feature type="region of interest" description="Disordered" evidence="5">
    <location>
        <begin position="1"/>
        <end position="37"/>
    </location>
</feature>
<keyword evidence="8" id="KW-1185">Reference proteome</keyword>
<evidence type="ECO:0000313" key="8">
    <source>
        <dbReference type="Proteomes" id="UP000267096"/>
    </source>
</evidence>
<sequence length="240" mass="27791">MFCDLKHKPSKKIIKKRVAPPPSSVKKAEAAKKEQNPLFERRPRNFAIGQDIQPKRDLTRFVKWPKYIRLQRQRSVLMKRLKIPPPINQFRTPMDNQTTGQLFRLLEKYRPETKQQKTERLRARAKAQLVVIAHDVEPIEIVIFLPALCRKFKVPYCIVKGKAALGRIVHRKTTSCLAIVDTNPEDRSQLSRLKESALTNFNERADELRRHWGGGVMSARSQAQKAKIEKARAKEIAQKA</sequence>
<dbReference type="PRINTS" id="PR00881">
    <property type="entry name" value="L7ARS6FAMILY"/>
</dbReference>
<dbReference type="Pfam" id="PF01248">
    <property type="entry name" value="Ribosomal_L7Ae"/>
    <property type="match status" value="1"/>
</dbReference>
<evidence type="ECO:0000256" key="3">
    <source>
        <dbReference type="ARBA" id="ARBA00023274"/>
    </source>
</evidence>
<proteinExistence type="inferred from homology"/>
<reference evidence="7 8" key="2">
    <citation type="submission" date="2018-11" db="EMBL/GenBank/DDBJ databases">
        <authorList>
            <consortium name="Pathogen Informatics"/>
        </authorList>
    </citation>
    <scope>NUCLEOTIDE SEQUENCE [LARGE SCALE GENOMIC DNA]</scope>
</reference>
<feature type="domain" description="Ribosomal protein eL8/eL30/eS12/Gadd45" evidence="6">
    <location>
        <begin position="120"/>
        <end position="182"/>
    </location>
</feature>
<evidence type="ECO:0000256" key="1">
    <source>
        <dbReference type="ARBA" id="ARBA00007337"/>
    </source>
</evidence>
<dbReference type="InterPro" id="IPR050257">
    <property type="entry name" value="eL8/uL1-like"/>
</dbReference>
<gene>
    <name evidence="7" type="ORF">ASIM_LOCUS14536</name>
</gene>
<dbReference type="InterPro" id="IPR029064">
    <property type="entry name" value="Ribosomal_eL30-like_sf"/>
</dbReference>
<dbReference type="InterPro" id="IPR018492">
    <property type="entry name" value="Ribosomal_eL8/Nhp2"/>
</dbReference>
<dbReference type="GO" id="GO:0042254">
    <property type="term" value="P:ribosome biogenesis"/>
    <property type="evidence" value="ECO:0007669"/>
    <property type="project" value="InterPro"/>
</dbReference>
<evidence type="ECO:0000313" key="7">
    <source>
        <dbReference type="EMBL" id="VDK52685.1"/>
    </source>
</evidence>
<dbReference type="GO" id="GO:0022625">
    <property type="term" value="C:cytosolic large ribosomal subunit"/>
    <property type="evidence" value="ECO:0007669"/>
    <property type="project" value="UniProtKB-UniRule"/>
</dbReference>
<feature type="compositionally biased region" description="Basic and acidic residues" evidence="5">
    <location>
        <begin position="26"/>
        <end position="37"/>
    </location>
</feature>
<keyword evidence="3 4" id="KW-0687">Ribonucleoprotein</keyword>
<evidence type="ECO:0000256" key="4">
    <source>
        <dbReference type="RuleBase" id="RU367042"/>
    </source>
</evidence>
<dbReference type="Proteomes" id="UP000267096">
    <property type="component" value="Unassembled WGS sequence"/>
</dbReference>
<dbReference type="PANTHER" id="PTHR23105">
    <property type="entry name" value="RIBOSOMAL PROTEIN L7AE FAMILY MEMBER"/>
    <property type="match status" value="1"/>
</dbReference>
<evidence type="ECO:0000313" key="9">
    <source>
        <dbReference type="WBParaSite" id="ASIM_0001512601-mRNA-1"/>
    </source>
</evidence>
<dbReference type="WBParaSite" id="ASIM_0001512601-mRNA-1">
    <property type="protein sequence ID" value="ASIM_0001512601-mRNA-1"/>
    <property type="gene ID" value="ASIM_0001512601"/>
</dbReference>
<dbReference type="EMBL" id="UYRR01031802">
    <property type="protein sequence ID" value="VDK52685.1"/>
    <property type="molecule type" value="Genomic_DNA"/>
</dbReference>
<dbReference type="Gene3D" id="3.30.1330.30">
    <property type="match status" value="2"/>
</dbReference>
<accession>A0A0M3K2I1</accession>
<evidence type="ECO:0000256" key="2">
    <source>
        <dbReference type="ARBA" id="ARBA00022980"/>
    </source>
</evidence>
<dbReference type="InterPro" id="IPR004037">
    <property type="entry name" value="Ribosomal_eL8-like_CS"/>
</dbReference>
<dbReference type="AlphaFoldDB" id="A0A0M3K2I1"/>
<dbReference type="InterPro" id="IPR004038">
    <property type="entry name" value="Ribosomal_eL8/eL30/eS12/Gad45"/>
</dbReference>
<keyword evidence="2 4" id="KW-0689">Ribosomal protein</keyword>
<comment type="similarity">
    <text evidence="1 4">Belongs to the eukaryotic ribosomal protein eL8 family.</text>
</comment>
<reference evidence="9" key="1">
    <citation type="submission" date="2016-04" db="UniProtKB">
        <authorList>
            <consortium name="WormBaseParasite"/>
        </authorList>
    </citation>
    <scope>IDENTIFICATION</scope>
</reference>
<dbReference type="GO" id="GO:0003723">
    <property type="term" value="F:RNA binding"/>
    <property type="evidence" value="ECO:0007669"/>
    <property type="project" value="UniProtKB-UniRule"/>
</dbReference>
<organism evidence="9">
    <name type="scientific">Anisakis simplex</name>
    <name type="common">Herring worm</name>
    <dbReference type="NCBI Taxonomy" id="6269"/>
    <lineage>
        <taxon>Eukaryota</taxon>
        <taxon>Metazoa</taxon>
        <taxon>Ecdysozoa</taxon>
        <taxon>Nematoda</taxon>
        <taxon>Chromadorea</taxon>
        <taxon>Rhabditida</taxon>
        <taxon>Spirurina</taxon>
        <taxon>Ascaridomorpha</taxon>
        <taxon>Ascaridoidea</taxon>
        <taxon>Anisakidae</taxon>
        <taxon>Anisakis</taxon>
        <taxon>Anisakis simplex complex</taxon>
    </lineage>
</organism>
<dbReference type="PROSITE" id="PS01082">
    <property type="entry name" value="RIBOSOMAL_L7AE"/>
    <property type="match status" value="1"/>
</dbReference>
<comment type="function">
    <text evidence="4">Component of the ribosome.</text>
</comment>
<dbReference type="SUPFAM" id="SSF55315">
    <property type="entry name" value="L30e-like"/>
    <property type="match status" value="1"/>
</dbReference>
<feature type="compositionally biased region" description="Basic residues" evidence="5">
    <location>
        <begin position="8"/>
        <end position="18"/>
    </location>
</feature>
<evidence type="ECO:0000259" key="6">
    <source>
        <dbReference type="Pfam" id="PF01248"/>
    </source>
</evidence>
<evidence type="ECO:0000256" key="5">
    <source>
        <dbReference type="SAM" id="MobiDB-lite"/>
    </source>
</evidence>
<dbReference type="PRINTS" id="PR00882">
    <property type="entry name" value="RIBOSOMALL7A"/>
</dbReference>
<name>A0A0M3K2I1_ANISI</name>
<dbReference type="InterPro" id="IPR001921">
    <property type="entry name" value="Ribosomal_eL8_euk"/>
</dbReference>